<protein>
    <submittedName>
        <fullName evidence="1">Uncharacterized protein</fullName>
    </submittedName>
</protein>
<organism evidence="1 2">
    <name type="scientific">Candidatus Regiella insecticola 5.15</name>
    <dbReference type="NCBI Taxonomy" id="1005043"/>
    <lineage>
        <taxon>Bacteria</taxon>
        <taxon>Pseudomonadati</taxon>
        <taxon>Pseudomonadota</taxon>
        <taxon>Gammaproteobacteria</taxon>
        <taxon>Enterobacterales</taxon>
        <taxon>Enterobacteriaceae</taxon>
        <taxon>aphid secondary symbionts</taxon>
        <taxon>Candidatus Regiella</taxon>
    </lineage>
</organism>
<name>G2GZM8_9ENTR</name>
<dbReference type="Proteomes" id="UP000004116">
    <property type="component" value="Unassembled WGS sequence"/>
</dbReference>
<gene>
    <name evidence="1" type="ORF">Rin_00012510</name>
</gene>
<evidence type="ECO:0000313" key="1">
    <source>
        <dbReference type="EMBL" id="EGY28785.1"/>
    </source>
</evidence>
<dbReference type="RefSeq" id="WP_006706915.1">
    <property type="nucleotide sequence ID" value="NZ_AGCA01000307.1"/>
</dbReference>
<accession>G2GZM8</accession>
<comment type="caution">
    <text evidence="1">The sequence shown here is derived from an EMBL/GenBank/DDBJ whole genome shotgun (WGS) entry which is preliminary data.</text>
</comment>
<reference evidence="1 2" key="1">
    <citation type="journal article" date="2012" name="Genome Res.">
        <title>Genomic basis of endosymbiont-conferred protection against an insect parasitoid.</title>
        <authorList>
            <person name="Hansen A.K."/>
            <person name="Vorburger C."/>
            <person name="Moran N.A."/>
        </authorList>
    </citation>
    <scope>NUCLEOTIDE SEQUENCE [LARGE SCALE GENOMIC DNA]</scope>
    <source>
        <strain evidence="2">R5.15</strain>
    </source>
</reference>
<keyword evidence="2" id="KW-1185">Reference proteome</keyword>
<sequence length="205" mass="22691">MMSPIPPTQCSSNDGNLPVDNRIEKVNAFMNAIILSLKAGNNGAQVFDESIQNIYDSVRDVSLNDIDGVSYTDILALLKPVDAASKNDVKFLESVLTRSKKEKIKDSLSSLIYDQCLDSIDKSYLTIDLLKNPNNLTFNSLLPDLALSAQNYGSAVRTLLVQGVSHLLGFSIAEPKLENLKKPSLFFRAQRMKKAEKHTKLSMLQ</sequence>
<proteinExistence type="predicted"/>
<dbReference type="EMBL" id="AGCA01000307">
    <property type="protein sequence ID" value="EGY28785.1"/>
    <property type="molecule type" value="Genomic_DNA"/>
</dbReference>
<evidence type="ECO:0000313" key="2">
    <source>
        <dbReference type="Proteomes" id="UP000004116"/>
    </source>
</evidence>
<dbReference type="OrthoDB" id="9978182at2"/>
<dbReference type="AlphaFoldDB" id="G2GZM8"/>